<organism evidence="4 5">
    <name type="scientific">Phialocephala subalpina</name>
    <dbReference type="NCBI Taxonomy" id="576137"/>
    <lineage>
        <taxon>Eukaryota</taxon>
        <taxon>Fungi</taxon>
        <taxon>Dikarya</taxon>
        <taxon>Ascomycota</taxon>
        <taxon>Pezizomycotina</taxon>
        <taxon>Leotiomycetes</taxon>
        <taxon>Helotiales</taxon>
        <taxon>Mollisiaceae</taxon>
        <taxon>Phialocephala</taxon>
        <taxon>Phialocephala fortinii species complex</taxon>
    </lineage>
</organism>
<dbReference type="AlphaFoldDB" id="A0A1L7XN60"/>
<keyword evidence="1" id="KW-0677">Repeat</keyword>
<dbReference type="OrthoDB" id="443402at2759"/>
<dbReference type="EMBL" id="FJOG01000037">
    <property type="protein sequence ID" value="CZR66458.1"/>
    <property type="molecule type" value="Genomic_DNA"/>
</dbReference>
<evidence type="ECO:0000313" key="4">
    <source>
        <dbReference type="EMBL" id="CZR66458.1"/>
    </source>
</evidence>
<sequence>MDPFTALSLAGNVIQFVEFGTKLLAGTYELYKSNTGHLGTNAELYLVTCDLDDAIARFSQPRSTVPSSGLARVEPIDGRESLEAICRGASKVAQDLKERLESIRVRGPGRYRVWDSFAHAVKCAWSADEIDNLTKRLSGFRDAITTRILVLIRDSIEMSSAQTIAQLNNLDKQTRKIATALLDPNPTNNLQQEMHAQTLALTQLLGRIESSNQTEHQRTRAALLQSLRAEDHSNKILMLELCGEDRDVARLKEHWDNTNVNCVNQVLDTIKDQELMLRNAVGKHILEGLRPSTLHRRYEEIIESYPTTFQWIFEDPTSSQMPWSNFTEWLENGNGIYWINGKAGSGKSTLMKYIYDDPRIRQHLLTWAGKTPLCIATFFFWNSGTLEQQSQAGLLRALLFEALSQFPDLIPVVLPSVWGKTYSTMVQKSNIYGEGWPLQRLMAAFTSLTRQTSVSLKLCLFIDGLDEYGGDHHHMAELFKDIAFSPCLKVCLSSRPWVVFATCFKNCSTLRLQDLTAGDIKHFVTSRFDSDASFQALSSRDPMFASALILEIVEKAEGLFLWVRLVVKSLLDGIRNCDTISDLQRRLQRLPKELAPLYTHLLSLIDDDYLEWASKAFQLSRASRECRFEWLEREWPLTLVDLFLGIDVSTTMEEAQELTESKMLQMYHDTQTRLTARCAGLLEAREVWDDEDSFSSGVRCLDTNTTVRYLHRTARDYIESPDTWASILKHTEASCFQPPALLVRSSVLQIGMKYATRRRHDGIWRIMIHAFYANHLSGHSHAILLDQFEQRLNSFEMFHGGHWTSDFVATQRQQTNPFLAFAALFDLTTYVREKLDNYGADKAVTMAQSILSYLETCKKVGNNDYPPQSETMRTLLLSYEEPSIACAVSSVDSLTIKLAPEVCVRKSKKSWFRRSFRRSAKS</sequence>
<gene>
    <name evidence="4" type="ORF">PAC_16359</name>
</gene>
<feature type="domain" description="DUF7791" evidence="3">
    <location>
        <begin position="605"/>
        <end position="758"/>
    </location>
</feature>
<evidence type="ECO:0000259" key="3">
    <source>
        <dbReference type="Pfam" id="PF25053"/>
    </source>
</evidence>
<dbReference type="InterPro" id="IPR056884">
    <property type="entry name" value="NPHP3-like_N"/>
</dbReference>
<dbReference type="PANTHER" id="PTHR10039">
    <property type="entry name" value="AMELOGENIN"/>
    <property type="match status" value="1"/>
</dbReference>
<protein>
    <submittedName>
        <fullName evidence="4">Uncharacterized protein</fullName>
    </submittedName>
</protein>
<evidence type="ECO:0000313" key="5">
    <source>
        <dbReference type="Proteomes" id="UP000184330"/>
    </source>
</evidence>
<dbReference type="Pfam" id="PF25053">
    <property type="entry name" value="DUF7791"/>
    <property type="match status" value="1"/>
</dbReference>
<dbReference type="PANTHER" id="PTHR10039:SF5">
    <property type="entry name" value="NACHT DOMAIN-CONTAINING PROTEIN"/>
    <property type="match status" value="1"/>
</dbReference>
<accession>A0A1L7XN60</accession>
<dbReference type="Proteomes" id="UP000184330">
    <property type="component" value="Unassembled WGS sequence"/>
</dbReference>
<dbReference type="Pfam" id="PF24883">
    <property type="entry name" value="NPHP3_N"/>
    <property type="match status" value="1"/>
</dbReference>
<dbReference type="InterPro" id="IPR056693">
    <property type="entry name" value="DUF7791"/>
</dbReference>
<reference evidence="4 5" key="1">
    <citation type="submission" date="2016-03" db="EMBL/GenBank/DDBJ databases">
        <authorList>
            <person name="Ploux O."/>
        </authorList>
    </citation>
    <scope>NUCLEOTIDE SEQUENCE [LARGE SCALE GENOMIC DNA]</scope>
    <source>
        <strain evidence="4 5">UAMH 11012</strain>
    </source>
</reference>
<dbReference type="Gene3D" id="3.40.50.300">
    <property type="entry name" value="P-loop containing nucleotide triphosphate hydrolases"/>
    <property type="match status" value="1"/>
</dbReference>
<name>A0A1L7XN60_9HELO</name>
<dbReference type="InterPro" id="IPR027417">
    <property type="entry name" value="P-loop_NTPase"/>
</dbReference>
<evidence type="ECO:0000256" key="1">
    <source>
        <dbReference type="ARBA" id="ARBA00022737"/>
    </source>
</evidence>
<feature type="domain" description="Nephrocystin 3-like N-terminal" evidence="2">
    <location>
        <begin position="308"/>
        <end position="495"/>
    </location>
</feature>
<evidence type="ECO:0000259" key="2">
    <source>
        <dbReference type="Pfam" id="PF24883"/>
    </source>
</evidence>
<proteinExistence type="predicted"/>
<dbReference type="SUPFAM" id="SSF52540">
    <property type="entry name" value="P-loop containing nucleoside triphosphate hydrolases"/>
    <property type="match status" value="1"/>
</dbReference>
<keyword evidence="5" id="KW-1185">Reference proteome</keyword>